<dbReference type="Pfam" id="PF04230">
    <property type="entry name" value="PS_pyruv_trans"/>
    <property type="match status" value="1"/>
</dbReference>
<evidence type="ECO:0000259" key="1">
    <source>
        <dbReference type="Pfam" id="PF04230"/>
    </source>
</evidence>
<name>A0A4R1BIK0_9PROT</name>
<keyword evidence="2" id="KW-0808">Transferase</keyword>
<dbReference type="RefSeq" id="WP_131444982.1">
    <property type="nucleotide sequence ID" value="NZ_SJZB01000014.1"/>
</dbReference>
<dbReference type="OrthoDB" id="1425928at2"/>
<evidence type="ECO:0000313" key="3">
    <source>
        <dbReference type="Proteomes" id="UP000295443"/>
    </source>
</evidence>
<dbReference type="InterPro" id="IPR007345">
    <property type="entry name" value="Polysacch_pyruvyl_Trfase"/>
</dbReference>
<evidence type="ECO:0000313" key="2">
    <source>
        <dbReference type="EMBL" id="TCJ17099.1"/>
    </source>
</evidence>
<reference evidence="2 3" key="1">
    <citation type="submission" date="2019-03" db="EMBL/GenBank/DDBJ databases">
        <title>Genome sequence of Thiobacillaceae bacterium LSR1, a sulfur-oxidizing bacterium isolated from freshwater sediment.</title>
        <authorList>
            <person name="Li S."/>
        </authorList>
    </citation>
    <scope>NUCLEOTIDE SEQUENCE [LARGE SCALE GENOMIC DNA]</scope>
    <source>
        <strain evidence="2 3">LSR1</strain>
    </source>
</reference>
<proteinExistence type="predicted"/>
<gene>
    <name evidence="2" type="ORF">EZJ19_03890</name>
</gene>
<dbReference type="EMBL" id="SJZB01000014">
    <property type="protein sequence ID" value="TCJ17099.1"/>
    <property type="molecule type" value="Genomic_DNA"/>
</dbReference>
<sequence length="342" mass="36454">MAEPLILFGAFDRHNLGDILLGHIAAAEAAPRPAIHAGLAGRDLTVWGGHRVRPLPALAQDWGERPADLLHVGGELLTCSAYEAAVMLQTDADARAAIARYDADPAARSNWAARELGLAARLPYLAEKSLFRRPRRFEYRAVGGVAFDRLPPPARAEAGRRLAEADRVSVRERTSLGHVAGLGIAAELEADPVGRVAALFGTDIRRHAGQGAPAAVRAAFPAGYLAVQCAAECGDDAGLDRLAAHLDGLAPAGIVLFRAGAAPWHDDLDVYRRLAGKLPERPLRLFESLNVWDVCALLAGAEAYCGSSLHGGIVARAFGVTVLPFPLAERAEKQAAYWRTWA</sequence>
<dbReference type="AlphaFoldDB" id="A0A4R1BIK0"/>
<protein>
    <submittedName>
        <fullName evidence="2">Polysaccharide pyruvyl transferase family protein</fullName>
    </submittedName>
</protein>
<dbReference type="GO" id="GO:0016740">
    <property type="term" value="F:transferase activity"/>
    <property type="evidence" value="ECO:0007669"/>
    <property type="project" value="UniProtKB-KW"/>
</dbReference>
<comment type="caution">
    <text evidence="2">The sequence shown here is derived from an EMBL/GenBank/DDBJ whole genome shotgun (WGS) entry which is preliminary data.</text>
</comment>
<accession>A0A4R1BIK0</accession>
<keyword evidence="3" id="KW-1185">Reference proteome</keyword>
<dbReference type="Proteomes" id="UP000295443">
    <property type="component" value="Unassembled WGS sequence"/>
</dbReference>
<feature type="domain" description="Polysaccharide pyruvyl transferase" evidence="1">
    <location>
        <begin position="149"/>
        <end position="325"/>
    </location>
</feature>
<organism evidence="2 3">
    <name type="scientific">Parasulfuritortus cantonensis</name>
    <dbReference type="NCBI Taxonomy" id="2528202"/>
    <lineage>
        <taxon>Bacteria</taxon>
        <taxon>Pseudomonadati</taxon>
        <taxon>Pseudomonadota</taxon>
        <taxon>Betaproteobacteria</taxon>
        <taxon>Nitrosomonadales</taxon>
        <taxon>Thiobacillaceae</taxon>
        <taxon>Parasulfuritortus</taxon>
    </lineage>
</organism>